<feature type="transmembrane region" description="Helical" evidence="1">
    <location>
        <begin position="53"/>
        <end position="80"/>
    </location>
</feature>
<keyword evidence="1" id="KW-0812">Transmembrane</keyword>
<name>A0A6J5SH03_9CAUD</name>
<dbReference type="EMBL" id="LR797405">
    <property type="protein sequence ID" value="CAB4213836.1"/>
    <property type="molecule type" value="Genomic_DNA"/>
</dbReference>
<sequence length="135" mass="14154">CRQVADATATIGRAKRKETVETSMSTISSKNEGTTGQHVASADPMAELIASQIGVSLMAAMTLIAVFNAVTMMLLGMFGVHFGLIVYGMEHEDAPAEAAKTAEILHPTFSQPKPTTIDGSRSIADAIRSKMTAAA</sequence>
<protein>
    <submittedName>
        <fullName evidence="2">Uncharacterized protein</fullName>
    </submittedName>
</protein>
<organism evidence="2">
    <name type="scientific">uncultured Caudovirales phage</name>
    <dbReference type="NCBI Taxonomy" id="2100421"/>
    <lineage>
        <taxon>Viruses</taxon>
        <taxon>Duplodnaviria</taxon>
        <taxon>Heunggongvirae</taxon>
        <taxon>Uroviricota</taxon>
        <taxon>Caudoviricetes</taxon>
        <taxon>Peduoviridae</taxon>
        <taxon>Maltschvirus</taxon>
        <taxon>Maltschvirus maltsch</taxon>
    </lineage>
</organism>
<keyword evidence="1" id="KW-0472">Membrane</keyword>
<reference evidence="2" key="1">
    <citation type="submission" date="2020-05" db="EMBL/GenBank/DDBJ databases">
        <authorList>
            <person name="Chiriac C."/>
            <person name="Salcher M."/>
            <person name="Ghai R."/>
            <person name="Kavagutti S V."/>
        </authorList>
    </citation>
    <scope>NUCLEOTIDE SEQUENCE</scope>
</reference>
<proteinExistence type="predicted"/>
<gene>
    <name evidence="2" type="ORF">UFOVP1455_1</name>
</gene>
<feature type="non-terminal residue" evidence="2">
    <location>
        <position position="1"/>
    </location>
</feature>
<evidence type="ECO:0000256" key="1">
    <source>
        <dbReference type="SAM" id="Phobius"/>
    </source>
</evidence>
<keyword evidence="1" id="KW-1133">Transmembrane helix</keyword>
<accession>A0A6J5SH03</accession>
<evidence type="ECO:0000313" key="2">
    <source>
        <dbReference type="EMBL" id="CAB4213836.1"/>
    </source>
</evidence>